<feature type="compositionally biased region" description="Low complexity" evidence="1">
    <location>
        <begin position="7"/>
        <end position="26"/>
    </location>
</feature>
<gene>
    <name evidence="2" type="ordered locus">Bfae_14400</name>
</gene>
<evidence type="ECO:0000256" key="1">
    <source>
        <dbReference type="SAM" id="MobiDB-lite"/>
    </source>
</evidence>
<dbReference type="AlphaFoldDB" id="C7MCG4"/>
<evidence type="ECO:0000313" key="3">
    <source>
        <dbReference type="Proteomes" id="UP000001919"/>
    </source>
</evidence>
<dbReference type="EMBL" id="CP001643">
    <property type="protein sequence ID" value="ACU85271.1"/>
    <property type="molecule type" value="Genomic_DNA"/>
</dbReference>
<protein>
    <submittedName>
        <fullName evidence="2">Uncharacterized protein</fullName>
    </submittedName>
</protein>
<dbReference type="Proteomes" id="UP000001919">
    <property type="component" value="Chromosome"/>
</dbReference>
<dbReference type="PATRIC" id="fig|446465.5.peg.1435"/>
<sequence>MSIMFASTTRDTPASTSTSTSTSTSSVLTERTLHQLEQAADEHTVDTVLRSVLARRRAVRDARREHAAAQARREHELFMQRTLLRAGLVHLL</sequence>
<keyword evidence="3" id="KW-1185">Reference proteome</keyword>
<reference evidence="2 3" key="1">
    <citation type="journal article" date="2009" name="Stand. Genomic Sci.">
        <title>Complete genome sequence of Brachybacterium faecium type strain (Schefferle 6-10).</title>
        <authorList>
            <person name="Lapidus A."/>
            <person name="Pukall R."/>
            <person name="Labuttii K."/>
            <person name="Copeland A."/>
            <person name="Del Rio T.G."/>
            <person name="Nolan M."/>
            <person name="Chen F."/>
            <person name="Lucas S."/>
            <person name="Tice H."/>
            <person name="Cheng J.F."/>
            <person name="Bruce D."/>
            <person name="Goodwin L."/>
            <person name="Pitluck S."/>
            <person name="Rohde M."/>
            <person name="Goker M."/>
            <person name="Pati A."/>
            <person name="Ivanova N."/>
            <person name="Mavrommatis K."/>
            <person name="Chen A."/>
            <person name="Palaniappan K."/>
            <person name="D'haeseleer P."/>
            <person name="Chain P."/>
            <person name="Bristow J."/>
            <person name="Eisen J.A."/>
            <person name="Markowitz V."/>
            <person name="Hugenholtz P."/>
            <person name="Kyrpides N.C."/>
            <person name="Klenk H.P."/>
        </authorList>
    </citation>
    <scope>NUCLEOTIDE SEQUENCE [LARGE SCALE GENOMIC DNA]</scope>
    <source>
        <strain evidence="3">ATCC 43885 / DSM 4810 / JCM 11609 / LMG 19847 / NBRC 14762 / NCIMB 9860 / 6-10</strain>
    </source>
</reference>
<evidence type="ECO:0000313" key="2">
    <source>
        <dbReference type="EMBL" id="ACU85271.1"/>
    </source>
</evidence>
<dbReference type="KEGG" id="bfa:Bfae_14400"/>
<name>C7MCG4_BRAFD</name>
<accession>C7MCG4</accession>
<dbReference type="HOGENOM" id="CLU_2407471_0_0_11"/>
<feature type="region of interest" description="Disordered" evidence="1">
    <location>
        <begin position="1"/>
        <end position="28"/>
    </location>
</feature>
<organism evidence="2 3">
    <name type="scientific">Brachybacterium faecium (strain ATCC 43885 / DSM 4810 / JCM 11609 / LMG 19847 / NBRC 14762 / NCIMB 9860 / 6-10)</name>
    <dbReference type="NCBI Taxonomy" id="446465"/>
    <lineage>
        <taxon>Bacteria</taxon>
        <taxon>Bacillati</taxon>
        <taxon>Actinomycetota</taxon>
        <taxon>Actinomycetes</taxon>
        <taxon>Micrococcales</taxon>
        <taxon>Dermabacteraceae</taxon>
        <taxon>Brachybacterium</taxon>
    </lineage>
</organism>
<proteinExistence type="predicted"/>